<dbReference type="EMBL" id="JABANO010020208">
    <property type="protein sequence ID" value="KAF4728883.1"/>
    <property type="molecule type" value="Genomic_DNA"/>
</dbReference>
<accession>A0A7J6S7Y8</accession>
<evidence type="ECO:0000313" key="1">
    <source>
        <dbReference type="EMBL" id="KAF4728883.1"/>
    </source>
</evidence>
<proteinExistence type="predicted"/>
<gene>
    <name evidence="1" type="ORF">FOZ63_023353</name>
</gene>
<dbReference type="Proteomes" id="UP000553632">
    <property type="component" value="Unassembled WGS sequence"/>
</dbReference>
<reference evidence="1 2" key="1">
    <citation type="submission" date="2020-04" db="EMBL/GenBank/DDBJ databases">
        <title>Perkinsus olseni comparative genomics.</title>
        <authorList>
            <person name="Bogema D.R."/>
        </authorList>
    </citation>
    <scope>NUCLEOTIDE SEQUENCE [LARGE SCALE GENOMIC DNA]</scope>
    <source>
        <strain evidence="1 2">ATCC PRA-207</strain>
    </source>
</reference>
<keyword evidence="2" id="KW-1185">Reference proteome</keyword>
<feature type="non-terminal residue" evidence="1">
    <location>
        <position position="1"/>
    </location>
</feature>
<name>A0A7J6S7Y8_PEROL</name>
<comment type="caution">
    <text evidence="1">The sequence shown here is derived from an EMBL/GenBank/DDBJ whole genome shotgun (WGS) entry which is preliminary data.</text>
</comment>
<protein>
    <submittedName>
        <fullName evidence="1">Uncharacterized protein</fullName>
    </submittedName>
</protein>
<evidence type="ECO:0000313" key="2">
    <source>
        <dbReference type="Proteomes" id="UP000553632"/>
    </source>
</evidence>
<sequence>LRELENDYKERCREVKIVARQQDWLIRATESVLKTVERHRKEDEVQEEVVRDYKLMRRSFLNERAEVRKRRQERLDTRERRRAVSVEGRDAVRQRRELSRVHTLRELVETERAQRMDEFANAMDSGIIPRFLR</sequence>
<dbReference type="AlphaFoldDB" id="A0A7J6S7Y8"/>
<organism evidence="1 2">
    <name type="scientific">Perkinsus olseni</name>
    <name type="common">Perkinsus atlanticus</name>
    <dbReference type="NCBI Taxonomy" id="32597"/>
    <lineage>
        <taxon>Eukaryota</taxon>
        <taxon>Sar</taxon>
        <taxon>Alveolata</taxon>
        <taxon>Perkinsozoa</taxon>
        <taxon>Perkinsea</taxon>
        <taxon>Perkinsida</taxon>
        <taxon>Perkinsidae</taxon>
        <taxon>Perkinsus</taxon>
    </lineage>
</organism>